<dbReference type="AlphaFoldDB" id="A0A3M8SX58"/>
<dbReference type="EMBL" id="RIBS01000002">
    <property type="protein sequence ID" value="RNF85265.1"/>
    <property type="molecule type" value="Genomic_DNA"/>
</dbReference>
<sequence length="79" mass="9312">MSMHERRQHPSTQYQLRAQLNSDQLRRLRELELFGWELRFVRHPDQGSAQPVLFAGGSAYAVMNEDGHLEESPDFHLRH</sequence>
<dbReference type="RefSeq" id="WP_123087051.1">
    <property type="nucleotide sequence ID" value="NZ_RIBS01000002.1"/>
</dbReference>
<evidence type="ECO:0000313" key="2">
    <source>
        <dbReference type="Proteomes" id="UP000267049"/>
    </source>
</evidence>
<gene>
    <name evidence="1" type="ORF">EER27_05730</name>
</gene>
<accession>A0A3M8SX58</accession>
<dbReference type="OrthoDB" id="6025219at2"/>
<name>A0A3M8SX58_9GAMM</name>
<keyword evidence="2" id="KW-1185">Reference proteome</keyword>
<protein>
    <submittedName>
        <fullName evidence="1">Uncharacterized protein</fullName>
    </submittedName>
</protein>
<organism evidence="1 2">
    <name type="scientific">Montanilutibacter psychrotolerans</name>
    <dbReference type="NCBI Taxonomy" id="1327343"/>
    <lineage>
        <taxon>Bacteria</taxon>
        <taxon>Pseudomonadati</taxon>
        <taxon>Pseudomonadota</taxon>
        <taxon>Gammaproteobacteria</taxon>
        <taxon>Lysobacterales</taxon>
        <taxon>Lysobacteraceae</taxon>
        <taxon>Montanilutibacter</taxon>
    </lineage>
</organism>
<reference evidence="1 2" key="1">
    <citation type="submission" date="2018-11" db="EMBL/GenBank/DDBJ databases">
        <title>Lysobacter cryohumiis sp. nov., isolated from soil in the Tianshan Mountains, Xinjiang, China.</title>
        <authorList>
            <person name="Luo Y."/>
            <person name="Sheng H."/>
        </authorList>
    </citation>
    <scope>NUCLEOTIDE SEQUENCE [LARGE SCALE GENOMIC DNA]</scope>
    <source>
        <strain evidence="1 2">ZS60</strain>
    </source>
</reference>
<dbReference type="Proteomes" id="UP000267049">
    <property type="component" value="Unassembled WGS sequence"/>
</dbReference>
<comment type="caution">
    <text evidence="1">The sequence shown here is derived from an EMBL/GenBank/DDBJ whole genome shotgun (WGS) entry which is preliminary data.</text>
</comment>
<evidence type="ECO:0000313" key="1">
    <source>
        <dbReference type="EMBL" id="RNF85265.1"/>
    </source>
</evidence>
<proteinExistence type="predicted"/>